<dbReference type="GO" id="GO:0005789">
    <property type="term" value="C:endoplasmic reticulum membrane"/>
    <property type="evidence" value="ECO:0007669"/>
    <property type="project" value="UniProtKB-SubCell"/>
</dbReference>
<dbReference type="Pfam" id="PF15009">
    <property type="entry name" value="STING_LBD"/>
    <property type="match status" value="1"/>
</dbReference>
<gene>
    <name evidence="20" type="primary">Tmem173</name>
</gene>
<dbReference type="RefSeq" id="XP_004643344.1">
    <property type="nucleotide sequence ID" value="XM_004643287.2"/>
</dbReference>
<keyword evidence="14" id="KW-0472">Membrane</keyword>
<feature type="domain" description="STING ligand-binding" evidence="17">
    <location>
        <begin position="152"/>
        <end position="334"/>
    </location>
</feature>
<dbReference type="CTD" id="340061"/>
<evidence type="ECO:0000256" key="16">
    <source>
        <dbReference type="ARBA" id="ARBA00030476"/>
    </source>
</evidence>
<dbReference type="GO" id="GO:0016239">
    <property type="term" value="P:positive regulation of macroautophagy"/>
    <property type="evidence" value="ECO:0007669"/>
    <property type="project" value="TreeGrafter"/>
</dbReference>
<dbReference type="InterPro" id="IPR038623">
    <property type="entry name" value="STING_C_sf"/>
</dbReference>
<evidence type="ECO:0000256" key="15">
    <source>
        <dbReference type="ARBA" id="ARBA00024169"/>
    </source>
</evidence>
<dbReference type="GO" id="GO:0032481">
    <property type="term" value="P:positive regulation of type I interferon production"/>
    <property type="evidence" value="ECO:0007669"/>
    <property type="project" value="InterPro"/>
</dbReference>
<dbReference type="GO" id="GO:0051607">
    <property type="term" value="P:defense response to virus"/>
    <property type="evidence" value="ECO:0007669"/>
    <property type="project" value="TreeGrafter"/>
</dbReference>
<dbReference type="Gene3D" id="3.40.50.12100">
    <property type="entry name" value="Stimulator of interferon genes protein"/>
    <property type="match status" value="1"/>
</dbReference>
<comment type="similarity">
    <text evidence="7">Belongs to the STING family.</text>
</comment>
<dbReference type="InterPro" id="IPR055434">
    <property type="entry name" value="STING_TM"/>
</dbReference>
<dbReference type="GeneID" id="101589229"/>
<evidence type="ECO:0000256" key="6">
    <source>
        <dbReference type="ARBA" id="ARBA00004653"/>
    </source>
</evidence>
<dbReference type="GO" id="GO:0000139">
    <property type="term" value="C:Golgi membrane"/>
    <property type="evidence" value="ECO:0007669"/>
    <property type="project" value="UniProtKB-SubCell"/>
</dbReference>
<organism evidence="19 20">
    <name type="scientific">Octodon degus</name>
    <name type="common">Degu</name>
    <name type="synonym">Sciurus degus</name>
    <dbReference type="NCBI Taxonomy" id="10160"/>
    <lineage>
        <taxon>Eukaryota</taxon>
        <taxon>Metazoa</taxon>
        <taxon>Chordata</taxon>
        <taxon>Craniata</taxon>
        <taxon>Vertebrata</taxon>
        <taxon>Euteleostomi</taxon>
        <taxon>Mammalia</taxon>
        <taxon>Eutheria</taxon>
        <taxon>Euarchontoglires</taxon>
        <taxon>Glires</taxon>
        <taxon>Rodentia</taxon>
        <taxon>Hystricomorpha</taxon>
        <taxon>Octodontidae</taxon>
        <taxon>Octodon</taxon>
    </lineage>
</organism>
<dbReference type="PANTHER" id="PTHR34339">
    <property type="entry name" value="STIMULATOR OF INTERFERON GENES PROTEIN"/>
    <property type="match status" value="1"/>
</dbReference>
<evidence type="ECO:0000256" key="10">
    <source>
        <dbReference type="ARBA" id="ARBA00022741"/>
    </source>
</evidence>
<evidence type="ECO:0000256" key="12">
    <source>
        <dbReference type="ARBA" id="ARBA00022824"/>
    </source>
</evidence>
<evidence type="ECO:0000256" key="13">
    <source>
        <dbReference type="ARBA" id="ARBA00022989"/>
    </source>
</evidence>
<dbReference type="InterPro" id="IPR047191">
    <property type="entry name" value="STING_C_chordates"/>
</dbReference>
<evidence type="ECO:0000256" key="3">
    <source>
        <dbReference type="ARBA" id="ARBA00004477"/>
    </source>
</evidence>
<sequence>MLYSSLHPSIPHPRGCKTKLAALVLLVVCLVVLWKTGKPPEYTLRWLAFHFTSLQLGLLLKEACCLAEELCHVHSRYSGNYWKAVQACLGCSPLRHGALILLSCYFLPTDHGLSLSWALALLGLSEAVNILFNLQGPSPAEISAVCEKQNFNVAHGLAWSYYIGYLRLILPGLQARIQAYNKSHNNMLQGAGSQRLYILFPLDCGVPDDLRMVDPNIRFMNMLPQVHADRAGIKGRVYSNSVYQLLENGKPVATCVLEYATPLQTLFAMSQDSRAGFSRDDRLEQAKLFCRTLEDILANVPEYQNNCRFIVYQEPVEGGSFLLSQEVLRHLRQVEKEEVTLGSSGTLAVPGPTSLSQEPQLLISGTEEPLPLRTDIFWGPGHHS</sequence>
<dbReference type="FunCoup" id="A0A6P3FQR6">
    <property type="interactions" value="580"/>
</dbReference>
<evidence type="ECO:0000256" key="1">
    <source>
        <dbReference type="ARBA" id="ARBA00004374"/>
    </source>
</evidence>
<dbReference type="Pfam" id="PF23417">
    <property type="entry name" value="STING_TM"/>
    <property type="match status" value="1"/>
</dbReference>
<dbReference type="GO" id="GO:0033116">
    <property type="term" value="C:endoplasmic reticulum-Golgi intermediate compartment membrane"/>
    <property type="evidence" value="ECO:0007669"/>
    <property type="project" value="UniProtKB-SubCell"/>
</dbReference>
<evidence type="ECO:0000313" key="19">
    <source>
        <dbReference type="Proteomes" id="UP000515203"/>
    </source>
</evidence>
<evidence type="ECO:0000259" key="18">
    <source>
        <dbReference type="Pfam" id="PF23417"/>
    </source>
</evidence>
<keyword evidence="9" id="KW-0812">Transmembrane</keyword>
<evidence type="ECO:0000256" key="11">
    <source>
        <dbReference type="ARBA" id="ARBA00022787"/>
    </source>
</evidence>
<feature type="domain" description="STING transmembrane" evidence="18">
    <location>
        <begin position="44"/>
        <end position="150"/>
    </location>
</feature>
<dbReference type="InParanoid" id="A0A6P3FQR6"/>
<dbReference type="GO" id="GO:0061507">
    <property type="term" value="F:2',3'-cyclic GMP-AMP binding"/>
    <property type="evidence" value="ECO:0007669"/>
    <property type="project" value="TreeGrafter"/>
</dbReference>
<keyword evidence="11" id="KW-0496">Mitochondrion</keyword>
<dbReference type="GO" id="GO:0002218">
    <property type="term" value="P:activation of innate immune response"/>
    <property type="evidence" value="ECO:0007669"/>
    <property type="project" value="InterPro"/>
</dbReference>
<dbReference type="GO" id="GO:0000045">
    <property type="term" value="P:autophagosome assembly"/>
    <property type="evidence" value="ECO:0007669"/>
    <property type="project" value="TreeGrafter"/>
</dbReference>
<evidence type="ECO:0000256" key="8">
    <source>
        <dbReference type="ARBA" id="ARBA00018708"/>
    </source>
</evidence>
<keyword evidence="13" id="KW-1133">Transmembrane helix</keyword>
<dbReference type="Proteomes" id="UP000515203">
    <property type="component" value="Unplaced"/>
</dbReference>
<dbReference type="AlphaFoldDB" id="A0A6P3FQR6"/>
<dbReference type="FunFam" id="3.40.50.12100:FF:000001">
    <property type="entry name" value="Stimulator of interferon genes protein"/>
    <property type="match status" value="1"/>
</dbReference>
<protein>
    <recommendedName>
        <fullName evidence="8">Stimulator of interferon genes protein</fullName>
    </recommendedName>
    <alternativeName>
        <fullName evidence="16">Transmembrane protein 173</fullName>
    </alternativeName>
</protein>
<reference evidence="20" key="1">
    <citation type="submission" date="2025-08" db="UniProtKB">
        <authorList>
            <consortium name="RefSeq"/>
        </authorList>
    </citation>
    <scope>IDENTIFICATION</scope>
</reference>
<name>A0A6P3FQR6_OCTDE</name>
<accession>A0A6P3FQR6</accession>
<evidence type="ECO:0000256" key="14">
    <source>
        <dbReference type="ARBA" id="ARBA00023136"/>
    </source>
</evidence>
<dbReference type="GO" id="GO:0045087">
    <property type="term" value="P:innate immune response"/>
    <property type="evidence" value="ECO:0007669"/>
    <property type="project" value="TreeGrafter"/>
</dbReference>
<dbReference type="PANTHER" id="PTHR34339:SF1">
    <property type="entry name" value="STIMULATOR OF INTERFERON GENES PROTEIN"/>
    <property type="match status" value="1"/>
</dbReference>
<evidence type="ECO:0000256" key="7">
    <source>
        <dbReference type="ARBA" id="ARBA00009027"/>
    </source>
</evidence>
<dbReference type="Gene3D" id="1.20.5.5200">
    <property type="match status" value="1"/>
</dbReference>
<dbReference type="GO" id="GO:0005741">
    <property type="term" value="C:mitochondrial outer membrane"/>
    <property type="evidence" value="ECO:0007669"/>
    <property type="project" value="UniProtKB-SubCell"/>
</dbReference>
<keyword evidence="10" id="KW-0547">Nucleotide-binding</keyword>
<keyword evidence="12" id="KW-0256">Endoplasmic reticulum</keyword>
<proteinExistence type="inferred from homology"/>
<evidence type="ECO:0000256" key="5">
    <source>
        <dbReference type="ARBA" id="ARBA00004556"/>
    </source>
</evidence>
<dbReference type="InterPro" id="IPR029158">
    <property type="entry name" value="STING"/>
</dbReference>
<evidence type="ECO:0000256" key="9">
    <source>
        <dbReference type="ARBA" id="ARBA00022692"/>
    </source>
</evidence>
<keyword evidence="11" id="KW-1000">Mitochondrion outer membrane</keyword>
<evidence type="ECO:0000259" key="17">
    <source>
        <dbReference type="Pfam" id="PF15009"/>
    </source>
</evidence>
<keyword evidence="19" id="KW-1185">Reference proteome</keyword>
<dbReference type="InterPro" id="IPR055432">
    <property type="entry name" value="STING_LBD"/>
</dbReference>
<dbReference type="GO" id="GO:0035438">
    <property type="term" value="F:cyclic-di-GMP binding"/>
    <property type="evidence" value="ECO:0007669"/>
    <property type="project" value="TreeGrafter"/>
</dbReference>
<evidence type="ECO:0000256" key="4">
    <source>
        <dbReference type="ARBA" id="ARBA00004542"/>
    </source>
</evidence>
<comment type="catalytic activity">
    <reaction evidence="15">
        <text>H(+)(in) = H(+)(out)</text>
        <dbReference type="Rhea" id="RHEA:34979"/>
        <dbReference type="ChEBI" id="CHEBI:15378"/>
    </reaction>
</comment>
<dbReference type="GO" id="GO:0061709">
    <property type="term" value="P:reticulophagy"/>
    <property type="evidence" value="ECO:0007669"/>
    <property type="project" value="TreeGrafter"/>
</dbReference>
<dbReference type="GO" id="GO:0000421">
    <property type="term" value="C:autophagosome membrane"/>
    <property type="evidence" value="ECO:0007669"/>
    <property type="project" value="UniProtKB-SubCell"/>
</dbReference>
<dbReference type="GO" id="GO:0048471">
    <property type="term" value="C:perinuclear region of cytoplasm"/>
    <property type="evidence" value="ECO:0007669"/>
    <property type="project" value="UniProtKB-SubCell"/>
</dbReference>
<comment type="subcellular location">
    <subcellularLocation>
        <location evidence="5">Cytoplasm</location>
        <location evidence="5">Perinuclear region</location>
    </subcellularLocation>
    <subcellularLocation>
        <location evidence="4">Cytoplasmic vesicle</location>
        <location evidence="4">Autophagosome membrane</location>
        <topology evidence="4">Multi-pass membrane protein</topology>
    </subcellularLocation>
    <subcellularLocation>
        <location evidence="3">Endoplasmic reticulum membrane</location>
        <topology evidence="3">Multi-pass membrane protein</topology>
    </subcellularLocation>
    <subcellularLocation>
        <location evidence="2">Endoplasmic reticulum-Golgi intermediate compartment membrane</location>
        <topology evidence="2">Multi-pass membrane protein</topology>
    </subcellularLocation>
    <subcellularLocation>
        <location evidence="6">Golgi apparatus membrane</location>
        <topology evidence="6">Multi-pass membrane protein</topology>
    </subcellularLocation>
    <subcellularLocation>
        <location evidence="1">Mitochondrion outer membrane</location>
        <topology evidence="1">Multi-pass membrane protein</topology>
    </subcellularLocation>
</comment>
<evidence type="ECO:0000256" key="2">
    <source>
        <dbReference type="ARBA" id="ARBA00004457"/>
    </source>
</evidence>
<dbReference type="FunFam" id="1.20.5.5200:FF:000001">
    <property type="entry name" value="Stimulator of interferon genes protein"/>
    <property type="match status" value="1"/>
</dbReference>
<dbReference type="OrthoDB" id="6053839at2759"/>
<dbReference type="CDD" id="cd22658">
    <property type="entry name" value="STING_C_metazoan-like"/>
    <property type="match status" value="1"/>
</dbReference>
<evidence type="ECO:0000313" key="20">
    <source>
        <dbReference type="RefSeq" id="XP_004643344.1"/>
    </source>
</evidence>